<feature type="coiled-coil region" evidence="3">
    <location>
        <begin position="347"/>
        <end position="374"/>
    </location>
</feature>
<dbReference type="AlphaFoldDB" id="A0A7V7UA21"/>
<dbReference type="RefSeq" id="WP_151148182.1">
    <property type="nucleotide sequence ID" value="NZ_WAGX01000008.1"/>
</dbReference>
<keyword evidence="3" id="KW-0175">Coiled coil</keyword>
<protein>
    <submittedName>
        <fullName evidence="4">Toxic anion resistance protein</fullName>
    </submittedName>
</protein>
<organism evidence="4 5">
    <name type="scientific">Candidatus Galacturonatibacter soehngenii</name>
    <dbReference type="NCBI Taxonomy" id="2307010"/>
    <lineage>
        <taxon>Bacteria</taxon>
        <taxon>Bacillati</taxon>
        <taxon>Bacillota</taxon>
        <taxon>Clostridia</taxon>
        <taxon>Lachnospirales</taxon>
        <taxon>Lachnospiraceae</taxon>
        <taxon>Candidatus Galacturonatibacter</taxon>
    </lineage>
</organism>
<comment type="caution">
    <text evidence="4">The sequence shown here is derived from an EMBL/GenBank/DDBJ whole genome shotgun (WGS) entry which is preliminary data.</text>
</comment>
<dbReference type="EMBL" id="WAGX01000008">
    <property type="protein sequence ID" value="KAB1434244.1"/>
    <property type="molecule type" value="Genomic_DNA"/>
</dbReference>
<evidence type="ECO:0000313" key="5">
    <source>
        <dbReference type="Proteomes" id="UP000461768"/>
    </source>
</evidence>
<name>A0A7V7UA21_9FIRM</name>
<keyword evidence="5" id="KW-1185">Reference proteome</keyword>
<dbReference type="OrthoDB" id="9768858at2"/>
<sequence length="377" mass="42765">MTNETPTLTFEPFKEDIQPTKEVLKEVPNNDIPVYDESSLSPKEQKMVDEFAEKIDLTQSNLILQYGAGTQKKIADFSENALNNVRTKDLGEIGEMLTGVVAELKSFDAEEEEKGFLGFFKKASNKLSNMKAKYEKAELNVNKICKVLENHQIQLLKDVAMMDKMYEINKNYFKELSMYILAGKKKLQKVQTQDLPKLVEKSALTGLPEDAQAVNDLTAVINRFEKKIHDLELTRMISIQMAPQIRLVQGNDTVMAEKIQSTIVNTIPLWKSQMVLALGVVHSSQAAKAQREVTDMTNELLKKNAETLKLATIETAKESERGIVDIETLRTTNESLISTLDEVLRIQTEGRQKRKEAEIELNRIENELKQKLLSMRG</sequence>
<dbReference type="Pfam" id="PF05816">
    <property type="entry name" value="TelA"/>
    <property type="match status" value="1"/>
</dbReference>
<dbReference type="PIRSF" id="PIRSF026508">
    <property type="entry name" value="TelA"/>
    <property type="match status" value="1"/>
</dbReference>
<dbReference type="Proteomes" id="UP000461768">
    <property type="component" value="Unassembled WGS sequence"/>
</dbReference>
<dbReference type="InterPro" id="IPR008863">
    <property type="entry name" value="Toxic_anion-R_TelA"/>
</dbReference>
<proteinExistence type="inferred from homology"/>
<evidence type="ECO:0000256" key="1">
    <source>
        <dbReference type="ARBA" id="ARBA00005541"/>
    </source>
</evidence>
<comment type="similarity">
    <text evidence="1 2">Belongs to the TelA family.</text>
</comment>
<reference evidence="4 5" key="1">
    <citation type="submission" date="2019-09" db="EMBL/GenBank/DDBJ databases">
        <authorList>
            <person name="Valk L.C."/>
        </authorList>
    </citation>
    <scope>NUCLEOTIDE SEQUENCE [LARGE SCALE GENOMIC DNA]</scope>
    <source>
        <strain evidence="4">GalUA</strain>
    </source>
</reference>
<evidence type="ECO:0000256" key="3">
    <source>
        <dbReference type="SAM" id="Coils"/>
    </source>
</evidence>
<reference evidence="4 5" key="2">
    <citation type="submission" date="2020-02" db="EMBL/GenBank/DDBJ databases">
        <title>Candidatus Galacturonibacter soehngenii shows hetero-acetogenic catabolism of galacturonic acid but lacks a canonical carbon monoxide dehydrogenase/acetyl-CoA synthase complex.</title>
        <authorList>
            <person name="Diender M."/>
            <person name="Stouten G.R."/>
            <person name="Petersen J.F."/>
            <person name="Nielsen P.H."/>
            <person name="Dueholm M.S."/>
            <person name="Pronk J.T."/>
            <person name="Van Loosdrecht M.C.M."/>
        </authorList>
    </citation>
    <scope>NUCLEOTIDE SEQUENCE [LARGE SCALE GENOMIC DNA]</scope>
    <source>
        <strain evidence="4">GalUA</strain>
    </source>
</reference>
<dbReference type="PANTHER" id="PTHR38432:SF1">
    <property type="entry name" value="TELA-LIKE PROTEIN SAOUHSC_01408"/>
    <property type="match status" value="1"/>
</dbReference>
<gene>
    <name evidence="4" type="ORF">F7O84_17275</name>
</gene>
<evidence type="ECO:0000313" key="4">
    <source>
        <dbReference type="EMBL" id="KAB1434244.1"/>
    </source>
</evidence>
<dbReference type="PANTHER" id="PTHR38432">
    <property type="entry name" value="TELA-LIKE PROTEIN SAOUHSC_01408"/>
    <property type="match status" value="1"/>
</dbReference>
<accession>A0A7V7UA21</accession>
<evidence type="ECO:0000256" key="2">
    <source>
        <dbReference type="PIRNR" id="PIRNR026508"/>
    </source>
</evidence>